<evidence type="ECO:0000256" key="1">
    <source>
        <dbReference type="ARBA" id="ARBA00022723"/>
    </source>
</evidence>
<dbReference type="Pfam" id="PF01258">
    <property type="entry name" value="zf-dskA_traR"/>
    <property type="match status" value="1"/>
</dbReference>
<evidence type="ECO:0000256" key="4">
    <source>
        <dbReference type="PROSITE-ProRule" id="PRU00510"/>
    </source>
</evidence>
<dbReference type="PANTHER" id="PTHR33823:SF4">
    <property type="entry name" value="GENERAL STRESS PROTEIN 16O"/>
    <property type="match status" value="1"/>
</dbReference>
<keyword evidence="1" id="KW-0479">Metal-binding</keyword>
<keyword evidence="7" id="KW-1185">Reference proteome</keyword>
<reference evidence="6" key="1">
    <citation type="journal article" date="2014" name="Int. J. Syst. Evol. Microbiol.">
        <title>Complete genome sequence of Corynebacterium casei LMG S-19264T (=DSM 44701T), isolated from a smear-ripened cheese.</title>
        <authorList>
            <consortium name="US DOE Joint Genome Institute (JGI-PGF)"/>
            <person name="Walter F."/>
            <person name="Albersmeier A."/>
            <person name="Kalinowski J."/>
            <person name="Ruckert C."/>
        </authorList>
    </citation>
    <scope>NUCLEOTIDE SEQUENCE</scope>
    <source>
        <strain evidence="6">NBRC 108769</strain>
    </source>
</reference>
<evidence type="ECO:0000259" key="5">
    <source>
        <dbReference type="Pfam" id="PF01258"/>
    </source>
</evidence>
<dbReference type="GO" id="GO:0008270">
    <property type="term" value="F:zinc ion binding"/>
    <property type="evidence" value="ECO:0007669"/>
    <property type="project" value="UniProtKB-KW"/>
</dbReference>
<dbReference type="PANTHER" id="PTHR33823">
    <property type="entry name" value="RNA POLYMERASE-BINDING TRANSCRIPTION FACTOR DKSA-RELATED"/>
    <property type="match status" value="1"/>
</dbReference>
<name>A0AA37SPC2_9BACT</name>
<comment type="caution">
    <text evidence="6">The sequence shown here is derived from an EMBL/GenBank/DDBJ whole genome shotgun (WGS) entry which is preliminary data.</text>
</comment>
<dbReference type="EMBL" id="BSOH01000014">
    <property type="protein sequence ID" value="GLR17537.1"/>
    <property type="molecule type" value="Genomic_DNA"/>
</dbReference>
<feature type="zinc finger region" description="dksA C4-type" evidence="4">
    <location>
        <begin position="92"/>
        <end position="116"/>
    </location>
</feature>
<dbReference type="PROSITE" id="PS51128">
    <property type="entry name" value="ZF_DKSA_2"/>
    <property type="match status" value="1"/>
</dbReference>
<evidence type="ECO:0000256" key="2">
    <source>
        <dbReference type="ARBA" id="ARBA00022771"/>
    </source>
</evidence>
<dbReference type="Gene3D" id="1.20.120.910">
    <property type="entry name" value="DksA, coiled-coil domain"/>
    <property type="match status" value="1"/>
</dbReference>
<dbReference type="InterPro" id="IPR000962">
    <property type="entry name" value="Znf_DskA_TraR"/>
</dbReference>
<evidence type="ECO:0000256" key="3">
    <source>
        <dbReference type="ARBA" id="ARBA00022833"/>
    </source>
</evidence>
<gene>
    <name evidence="6" type="primary">dksA</name>
    <name evidence="6" type="ORF">GCM10007940_21520</name>
</gene>
<protein>
    <submittedName>
        <fullName evidence="6">Molecular chaperone DnaK</fullName>
    </submittedName>
</protein>
<evidence type="ECO:0000313" key="7">
    <source>
        <dbReference type="Proteomes" id="UP001156666"/>
    </source>
</evidence>
<dbReference type="InterPro" id="IPR037187">
    <property type="entry name" value="DnaK_N"/>
</dbReference>
<feature type="domain" description="Zinc finger DksA/TraR C4-type" evidence="5">
    <location>
        <begin position="87"/>
        <end position="114"/>
    </location>
</feature>
<dbReference type="SUPFAM" id="SSF109635">
    <property type="entry name" value="DnaK suppressor protein DksA, alpha-hairpin domain"/>
    <property type="match status" value="1"/>
</dbReference>
<accession>A0AA37SPC2</accession>
<dbReference type="InterPro" id="IPR020458">
    <property type="entry name" value="Znf_DskA_TraR_CS"/>
</dbReference>
<dbReference type="PROSITE" id="PS01102">
    <property type="entry name" value="ZF_DKSA_1"/>
    <property type="match status" value="1"/>
</dbReference>
<organism evidence="6 7">
    <name type="scientific">Portibacter lacus</name>
    <dbReference type="NCBI Taxonomy" id="1099794"/>
    <lineage>
        <taxon>Bacteria</taxon>
        <taxon>Pseudomonadati</taxon>
        <taxon>Bacteroidota</taxon>
        <taxon>Saprospiria</taxon>
        <taxon>Saprospirales</taxon>
        <taxon>Haliscomenobacteraceae</taxon>
        <taxon>Portibacter</taxon>
    </lineage>
</organism>
<dbReference type="RefSeq" id="WP_235291205.1">
    <property type="nucleotide sequence ID" value="NZ_BSOH01000014.1"/>
</dbReference>
<dbReference type="Proteomes" id="UP001156666">
    <property type="component" value="Unassembled WGS sequence"/>
</dbReference>
<evidence type="ECO:0000313" key="6">
    <source>
        <dbReference type="EMBL" id="GLR17537.1"/>
    </source>
</evidence>
<keyword evidence="2" id="KW-0863">Zinc-finger</keyword>
<dbReference type="AlphaFoldDB" id="A0AA37SPC2"/>
<keyword evidence="3" id="KW-0862">Zinc</keyword>
<reference evidence="6" key="2">
    <citation type="submission" date="2023-01" db="EMBL/GenBank/DDBJ databases">
        <title>Draft genome sequence of Portibacter lacus strain NBRC 108769.</title>
        <authorList>
            <person name="Sun Q."/>
            <person name="Mori K."/>
        </authorList>
    </citation>
    <scope>NUCLEOTIDE SEQUENCE</scope>
    <source>
        <strain evidence="6">NBRC 108769</strain>
    </source>
</reference>
<proteinExistence type="predicted"/>
<sequence>MSEHKYSEAKLQEFKQIIQPLLKETDERLSDLKETRKRRTEHFADMNVDFNESSAHFQQQSKNKASMRRLKTKSKELNQALLRIENGTYGVCERTGRLIDEKRLKALPTARVSMRAK</sequence>